<dbReference type="Proteomes" id="UP001238540">
    <property type="component" value="Unassembled WGS sequence"/>
</dbReference>
<feature type="region of interest" description="Disordered" evidence="1">
    <location>
        <begin position="391"/>
        <end position="461"/>
    </location>
</feature>
<dbReference type="InterPro" id="IPR010657">
    <property type="entry name" value="ImpA_N"/>
</dbReference>
<feature type="compositionally biased region" description="Polar residues" evidence="1">
    <location>
        <begin position="430"/>
        <end position="461"/>
    </location>
</feature>
<dbReference type="EMBL" id="JAUFQC010000001">
    <property type="protein sequence ID" value="MDN3610115.1"/>
    <property type="molecule type" value="Genomic_DNA"/>
</dbReference>
<organism evidence="3 4">
    <name type="scientific">Vibrio ostreicida</name>
    <dbReference type="NCBI Taxonomy" id="526588"/>
    <lineage>
        <taxon>Bacteria</taxon>
        <taxon>Pseudomonadati</taxon>
        <taxon>Pseudomonadota</taxon>
        <taxon>Gammaproteobacteria</taxon>
        <taxon>Vibrionales</taxon>
        <taxon>Vibrionaceae</taxon>
        <taxon>Vibrio</taxon>
    </lineage>
</organism>
<keyword evidence="4" id="KW-1185">Reference proteome</keyword>
<reference evidence="4" key="1">
    <citation type="journal article" date="2019" name="Int. J. Syst. Evol. Microbiol.">
        <title>The Global Catalogue of Microorganisms (GCM) 10K type strain sequencing project: providing services to taxonomists for standard genome sequencing and annotation.</title>
        <authorList>
            <consortium name="The Broad Institute Genomics Platform"/>
            <consortium name="The Broad Institute Genome Sequencing Center for Infectious Disease"/>
            <person name="Wu L."/>
            <person name="Ma J."/>
        </authorList>
    </citation>
    <scope>NUCLEOTIDE SEQUENCE [LARGE SCALE GENOMIC DNA]</scope>
    <source>
        <strain evidence="4">CECT 7398</strain>
    </source>
</reference>
<evidence type="ECO:0000313" key="3">
    <source>
        <dbReference type="EMBL" id="MDN3610115.1"/>
    </source>
</evidence>
<protein>
    <submittedName>
        <fullName evidence="3">Type VI secretion system ImpA family N-terminal domain-containing protein</fullName>
    </submittedName>
</protein>
<dbReference type="PANTHER" id="PTHR37951">
    <property type="entry name" value="CYTOPLASMIC PROTEIN-RELATED"/>
    <property type="match status" value="1"/>
</dbReference>
<dbReference type="PANTHER" id="PTHR37951:SF1">
    <property type="entry name" value="TYPE VI SECRETION SYSTEM COMPONENT TSSA1"/>
    <property type="match status" value="1"/>
</dbReference>
<gene>
    <name evidence="3" type="ORF">QWZ16_10425</name>
</gene>
<dbReference type="Pfam" id="PF06812">
    <property type="entry name" value="ImpA_N"/>
    <property type="match status" value="1"/>
</dbReference>
<feature type="domain" description="ImpA N-terminal" evidence="2">
    <location>
        <begin position="8"/>
        <end position="153"/>
    </location>
</feature>
<evidence type="ECO:0000313" key="4">
    <source>
        <dbReference type="Proteomes" id="UP001238540"/>
    </source>
</evidence>
<proteinExistence type="predicted"/>
<dbReference type="InterPro" id="IPR017740">
    <property type="entry name" value="TssA-like"/>
</dbReference>
<comment type="caution">
    <text evidence="3">The sequence shown here is derived from an EMBL/GenBank/DDBJ whole genome shotgun (WGS) entry which is preliminary data.</text>
</comment>
<accession>A0ABT8BVD5</accession>
<sequence>MVDIEALLAPISEQQPSGQYLKLDRTAYRTLRNNFNTAQSSFRQLIETPDASSDEELIDANQTNWELLRSSTLEALTSQTKDLEFLGWFIASQSFSQNPYKNLTDSTEVLVRFITLFWDTLNPCPPDEKLSSDDEASQTKERIEFRLKPLLQLIGESQDTTALYMPLQMIGLIGDVSFGDFLRAERAGNMGELKEKAQAEYSKNVDATVMYLAQTYQNFNQAERLIAKHCQDAGVGSVSFKFIKSNLSDLLNAIQYLVGDKFSPWPLDNQYNPVAASTQNDSAVEIVSQSAPSPVAVPQDNGENMTQDAASIPNTIAVSASGVITNRDHAFHELRKISEFFQKTEPHSPIPFLIERAIRWGYMSLPELLNEMTGGNSGVLAYINQVSGMDNMDQSDLSSRPAAPTVQTHSVPTSSGPTSPDVSVPPPVALSQTGPVTTSEQTPQNEANTNQSNVGVSSFEW</sequence>
<feature type="compositionally biased region" description="Low complexity" evidence="1">
    <location>
        <begin position="410"/>
        <end position="422"/>
    </location>
</feature>
<evidence type="ECO:0000259" key="2">
    <source>
        <dbReference type="Pfam" id="PF06812"/>
    </source>
</evidence>
<evidence type="ECO:0000256" key="1">
    <source>
        <dbReference type="SAM" id="MobiDB-lite"/>
    </source>
</evidence>
<dbReference type="RefSeq" id="WP_170881944.1">
    <property type="nucleotide sequence ID" value="NZ_JABEYA020000001.1"/>
</dbReference>
<name>A0ABT8BVD5_9VIBR</name>